<keyword evidence="1" id="KW-0812">Transmembrane</keyword>
<evidence type="ECO:0000256" key="1">
    <source>
        <dbReference type="SAM" id="Phobius"/>
    </source>
</evidence>
<reference evidence="2" key="1">
    <citation type="submission" date="2020-10" db="EMBL/GenBank/DDBJ databases">
        <authorList>
            <person name="Gilroy R."/>
        </authorList>
    </citation>
    <scope>NUCLEOTIDE SEQUENCE</scope>
    <source>
        <strain evidence="2">ChiGjej1B1-19959</strain>
    </source>
</reference>
<reference evidence="2" key="2">
    <citation type="journal article" date="2021" name="PeerJ">
        <title>Extensive microbial diversity within the chicken gut microbiome revealed by metagenomics and culture.</title>
        <authorList>
            <person name="Gilroy R."/>
            <person name="Ravi A."/>
            <person name="Getino M."/>
            <person name="Pursley I."/>
            <person name="Horton D.L."/>
            <person name="Alikhan N.F."/>
            <person name="Baker D."/>
            <person name="Gharbi K."/>
            <person name="Hall N."/>
            <person name="Watson M."/>
            <person name="Adriaenssens E.M."/>
            <person name="Foster-Nyarko E."/>
            <person name="Jarju S."/>
            <person name="Secka A."/>
            <person name="Antonio M."/>
            <person name="Oren A."/>
            <person name="Chaudhuri R.R."/>
            <person name="La Ragione R."/>
            <person name="Hildebrand F."/>
            <person name="Pallen M.J."/>
        </authorList>
    </citation>
    <scope>NUCLEOTIDE SEQUENCE</scope>
    <source>
        <strain evidence="2">ChiGjej1B1-19959</strain>
    </source>
</reference>
<keyword evidence="1" id="KW-0472">Membrane</keyword>
<name>A0A9D1LEC4_9FIRM</name>
<feature type="non-terminal residue" evidence="2">
    <location>
        <position position="1"/>
    </location>
</feature>
<organism evidence="2 3">
    <name type="scientific">Candidatus Fimenecus excrementigallinarum</name>
    <dbReference type="NCBI Taxonomy" id="2840816"/>
    <lineage>
        <taxon>Bacteria</taxon>
        <taxon>Bacillati</taxon>
        <taxon>Bacillota</taxon>
        <taxon>Clostridia</taxon>
        <taxon>Candidatus Fimenecus</taxon>
    </lineage>
</organism>
<comment type="caution">
    <text evidence="2">The sequence shown here is derived from an EMBL/GenBank/DDBJ whole genome shotgun (WGS) entry which is preliminary data.</text>
</comment>
<dbReference type="EMBL" id="DVMW01000027">
    <property type="protein sequence ID" value="HIU35726.1"/>
    <property type="molecule type" value="Genomic_DNA"/>
</dbReference>
<protein>
    <submittedName>
        <fullName evidence="2">Uncharacterized protein</fullName>
    </submittedName>
</protein>
<sequence length="335" mass="37773">DYTIETYSGNSSFYAIRPDDRSFWNSGGVKVVQSVFLDNLAAGHEYELEFSAGRNFNAIYDICVKVAGKTVYESTVSSQGADFYSVSFTAPDGVTDSTSVDITLEIPSQYNIGGEGSSFQSAAFLFSKTIEFTDRTDEPGWLGKILGKFTDLGDTIGSFFTSIGDRISGFFSSLWENIKQSFTDLKQWFVDLGNRIQGFFIELYNDIVEGLKKLFIPADGYFDSKKEELETFCVEHFGAMYQVPDMVIDIIEKFTMISPGEPSITVPAIEFDFQGKHYQLTDDISYSFSWVNDSSNALYYFYKFYRGFVTIILFLAFANYCIKKYNEVFAGSDAE</sequence>
<accession>A0A9D1LEC4</accession>
<keyword evidence="1" id="KW-1133">Transmembrane helix</keyword>
<evidence type="ECO:0000313" key="3">
    <source>
        <dbReference type="Proteomes" id="UP000824071"/>
    </source>
</evidence>
<dbReference type="Proteomes" id="UP000824071">
    <property type="component" value="Unassembled WGS sequence"/>
</dbReference>
<feature type="transmembrane region" description="Helical" evidence="1">
    <location>
        <begin position="304"/>
        <end position="322"/>
    </location>
</feature>
<proteinExistence type="predicted"/>
<dbReference type="AlphaFoldDB" id="A0A9D1LEC4"/>
<gene>
    <name evidence="2" type="ORF">IAC53_03860</name>
</gene>
<evidence type="ECO:0000313" key="2">
    <source>
        <dbReference type="EMBL" id="HIU35726.1"/>
    </source>
</evidence>